<reference evidence="1" key="1">
    <citation type="journal article" date="2015" name="Nature">
        <title>Complex archaea that bridge the gap between prokaryotes and eukaryotes.</title>
        <authorList>
            <person name="Spang A."/>
            <person name="Saw J.H."/>
            <person name="Jorgensen S.L."/>
            <person name="Zaremba-Niedzwiedzka K."/>
            <person name="Martijn J."/>
            <person name="Lind A.E."/>
            <person name="van Eijk R."/>
            <person name="Schleper C."/>
            <person name="Guy L."/>
            <person name="Ettema T.J."/>
        </authorList>
    </citation>
    <scope>NUCLEOTIDE SEQUENCE</scope>
</reference>
<comment type="caution">
    <text evidence="1">The sequence shown here is derived from an EMBL/GenBank/DDBJ whole genome shotgun (WGS) entry which is preliminary data.</text>
</comment>
<dbReference type="AlphaFoldDB" id="A0A0F9K7N6"/>
<dbReference type="EMBL" id="LAZR01008532">
    <property type="protein sequence ID" value="KKM78164.1"/>
    <property type="molecule type" value="Genomic_DNA"/>
</dbReference>
<organism evidence="1">
    <name type="scientific">marine sediment metagenome</name>
    <dbReference type="NCBI Taxonomy" id="412755"/>
    <lineage>
        <taxon>unclassified sequences</taxon>
        <taxon>metagenomes</taxon>
        <taxon>ecological metagenomes</taxon>
    </lineage>
</organism>
<evidence type="ECO:0000313" key="1">
    <source>
        <dbReference type="EMBL" id="KKM78164.1"/>
    </source>
</evidence>
<proteinExistence type="predicted"/>
<name>A0A0F9K7N6_9ZZZZ</name>
<sequence>MRELATYDARTQPDGSVALTRYFRGEQEELVVTDWATAFEWLVRPPAGSDDAFTVVFNLVSFSLALFSLLPEDKRQIIVNQDRVFHDNCKVFYVNGRYLGLTTDVPLGVGNQFYRAELNLQALKWWVTEEEKEPADAKETWDIGMKIVTALDALGFYPTKLTSPVGVFTDCFLGDARKYPTIFSWPEDKFEAMEYATEMMRFEWRSAYQVGMFEVTHLYDLVGAYPSIIARLPNTDGCRCEYATRRPEWATWGICYGEVQVDVDVSPLVFDMGDGNRINPRGRWTGYFTTREIEWLYRWKAGTFKLQDGWFMRFGEKRPYREAMNWLHDHKTQSDRTVSGIARKMAQGVSGKLDEDRQDGKKGDYFNPLLACMTRSENRIAVADFIYKHGLAHDLVGVAVDSVLSTKPAGVLEPAKAMGSWRYEGATTAIVLSKGNIWRPGKRPQGIGYMDILKAMRNKPDSGYYEFTLPSGSVRSIDLMLDGSSLDREFSEYPDCGGDVMENVYRSTAIEMEA</sequence>
<protein>
    <submittedName>
        <fullName evidence="1">Uncharacterized protein</fullName>
    </submittedName>
</protein>
<accession>A0A0F9K7N6</accession>
<gene>
    <name evidence="1" type="ORF">LCGC14_1362710</name>
</gene>